<evidence type="ECO:0000256" key="1">
    <source>
        <dbReference type="SAM" id="Phobius"/>
    </source>
</evidence>
<keyword evidence="1" id="KW-0812">Transmembrane</keyword>
<reference evidence="2" key="1">
    <citation type="submission" date="2018-01" db="EMBL/GenBank/DDBJ databases">
        <title>An insight into the sialome of Amazonian anophelines.</title>
        <authorList>
            <person name="Ribeiro J.M."/>
            <person name="Scarpassa V."/>
            <person name="Calvo E."/>
        </authorList>
    </citation>
    <scope>NUCLEOTIDE SEQUENCE</scope>
    <source>
        <tissue evidence="2">Salivary glands</tissue>
    </source>
</reference>
<dbReference type="AlphaFoldDB" id="A0A2M3ZLW6"/>
<name>A0A2M3ZLW6_9DIPT</name>
<keyword evidence="1" id="KW-1133">Transmembrane helix</keyword>
<evidence type="ECO:0000313" key="2">
    <source>
        <dbReference type="EMBL" id="MBW29450.1"/>
    </source>
</evidence>
<sequence>MDVGWAMVINLIIIIIIIIIITDAVLVCSLRQTAETARHEPKFAITDHRRQWQQQLRQPIASVVSPPPVSYCMVVVVMLHQRHPLRVDATTGIGHRTHR</sequence>
<organism evidence="2">
    <name type="scientific">Anopheles braziliensis</name>
    <dbReference type="NCBI Taxonomy" id="58242"/>
    <lineage>
        <taxon>Eukaryota</taxon>
        <taxon>Metazoa</taxon>
        <taxon>Ecdysozoa</taxon>
        <taxon>Arthropoda</taxon>
        <taxon>Hexapoda</taxon>
        <taxon>Insecta</taxon>
        <taxon>Pterygota</taxon>
        <taxon>Neoptera</taxon>
        <taxon>Endopterygota</taxon>
        <taxon>Diptera</taxon>
        <taxon>Nematocera</taxon>
        <taxon>Culicoidea</taxon>
        <taxon>Culicidae</taxon>
        <taxon>Anophelinae</taxon>
        <taxon>Anopheles</taxon>
    </lineage>
</organism>
<keyword evidence="1" id="KW-0472">Membrane</keyword>
<protein>
    <submittedName>
        <fullName evidence="2">Uncharacterized protein</fullName>
    </submittedName>
</protein>
<accession>A0A2M3ZLW6</accession>
<feature type="transmembrane region" description="Helical" evidence="1">
    <location>
        <begin position="6"/>
        <end position="28"/>
    </location>
</feature>
<dbReference type="EMBL" id="GGFM01008699">
    <property type="protein sequence ID" value="MBW29450.1"/>
    <property type="molecule type" value="Transcribed_RNA"/>
</dbReference>
<proteinExistence type="predicted"/>